<protein>
    <submittedName>
        <fullName evidence="2">Uncharacterized protein</fullName>
    </submittedName>
</protein>
<dbReference type="EMBL" id="JARBHB010000005">
    <property type="protein sequence ID" value="KAJ8883138.1"/>
    <property type="molecule type" value="Genomic_DNA"/>
</dbReference>
<keyword evidence="3" id="KW-1185">Reference proteome</keyword>
<evidence type="ECO:0000256" key="1">
    <source>
        <dbReference type="SAM" id="MobiDB-lite"/>
    </source>
</evidence>
<dbReference type="Proteomes" id="UP001159363">
    <property type="component" value="Chromosome 4"/>
</dbReference>
<name>A0ABQ9HFP1_9NEOP</name>
<feature type="region of interest" description="Disordered" evidence="1">
    <location>
        <begin position="360"/>
        <end position="399"/>
    </location>
</feature>
<accession>A0ABQ9HFP1</accession>
<evidence type="ECO:0000313" key="2">
    <source>
        <dbReference type="EMBL" id="KAJ8883138.1"/>
    </source>
</evidence>
<sequence length="632" mass="70732">MPLFRIEGPMTARRYITDVLQTVMHHYRQAFGEIFLLADDNAHAHRLYIPPLFLLRPPTTVHTPSALHLSCGFRQEYFDATYSSTWSDHRLDNFASFDWVVVDGDTFLLGGETTSDDVAFFLKDVSPRGWYWAGEVQTRLAAAMTGHFVSPAVIRMGFWSNNPWLGAAGGPCCCLHYAMVALNNGVLGADEDEVSAEVQRQGNGRTPRKPREVSHGRKIVSDLTGNRTRLALVGSGWFSRCDNRGSKTLNARMGAHSTDEVEMEMIRRATVAERLACSPPTKEIRVQSPAGPLRPLACGNRAGRCRWLAGILGDLPLPPPLHSGAAPHSPQSPSAALKISMGVWSTSGMQGFINCDHIITKGGGNERSPRKPANQRHRDFHKRESGDSSAGRSHWPCRSVRDKPVNLRDGLHKYYRLSLPLSWRHRVVAMADLSGSVPGRAMFLSWQETYQYAVPFDGERGADWQRGYSARLRIQHCVAPPADSPLPVPTLATTLHCSWPSLGNSTRQRHSGIVRHDYYLRKSGVTQLEIEPGSPWWKANTLTAQPSRPHWEKMEVRCRYCRPHQTRRPVMYHTCSKGGRSSDRAGQGKLTNTVESTLGNTRHVCTGIVLLEEDISLALYEQQRNGWMMIWM</sequence>
<evidence type="ECO:0000313" key="3">
    <source>
        <dbReference type="Proteomes" id="UP001159363"/>
    </source>
</evidence>
<organism evidence="2 3">
    <name type="scientific">Dryococelus australis</name>
    <dbReference type="NCBI Taxonomy" id="614101"/>
    <lineage>
        <taxon>Eukaryota</taxon>
        <taxon>Metazoa</taxon>
        <taxon>Ecdysozoa</taxon>
        <taxon>Arthropoda</taxon>
        <taxon>Hexapoda</taxon>
        <taxon>Insecta</taxon>
        <taxon>Pterygota</taxon>
        <taxon>Neoptera</taxon>
        <taxon>Polyneoptera</taxon>
        <taxon>Phasmatodea</taxon>
        <taxon>Verophasmatodea</taxon>
        <taxon>Anareolatae</taxon>
        <taxon>Phasmatidae</taxon>
        <taxon>Eurycanthinae</taxon>
        <taxon>Dryococelus</taxon>
    </lineage>
</organism>
<comment type="caution">
    <text evidence="2">The sequence shown here is derived from an EMBL/GenBank/DDBJ whole genome shotgun (WGS) entry which is preliminary data.</text>
</comment>
<reference evidence="2 3" key="1">
    <citation type="submission" date="2023-02" db="EMBL/GenBank/DDBJ databases">
        <title>LHISI_Scaffold_Assembly.</title>
        <authorList>
            <person name="Stuart O.P."/>
            <person name="Cleave R."/>
            <person name="Magrath M.J.L."/>
            <person name="Mikheyev A.S."/>
        </authorList>
    </citation>
    <scope>NUCLEOTIDE SEQUENCE [LARGE SCALE GENOMIC DNA]</scope>
    <source>
        <strain evidence="2">Daus_M_001</strain>
        <tissue evidence="2">Leg muscle</tissue>
    </source>
</reference>
<gene>
    <name evidence="2" type="ORF">PR048_014978</name>
</gene>
<proteinExistence type="predicted"/>